<dbReference type="Pfam" id="PF13855">
    <property type="entry name" value="LRR_8"/>
    <property type="match status" value="3"/>
</dbReference>
<dbReference type="EMBL" id="CH902618">
    <property type="protein sequence ID" value="EDV40064.1"/>
    <property type="molecule type" value="Genomic_DNA"/>
</dbReference>
<evidence type="ECO:0000313" key="16">
    <source>
        <dbReference type="Proteomes" id="UP000007801"/>
    </source>
</evidence>
<dbReference type="OMA" id="RPWVLNE"/>
<dbReference type="FunFam" id="3.40.50.10140:FF:000001">
    <property type="entry name" value="Toll-like receptor 2"/>
    <property type="match status" value="1"/>
</dbReference>
<dbReference type="Gene3D" id="3.40.50.10140">
    <property type="entry name" value="Toll/interleukin-1 receptor homology (TIR) domain"/>
    <property type="match status" value="1"/>
</dbReference>
<keyword evidence="4" id="KW-0433">Leucine-rich repeat</keyword>
<dbReference type="CTD" id="40245"/>
<dbReference type="PANTHER" id="PTHR24365">
    <property type="entry name" value="TOLL-LIKE RECEPTOR"/>
    <property type="match status" value="1"/>
</dbReference>
<dbReference type="SMART" id="SM00255">
    <property type="entry name" value="TIR"/>
    <property type="match status" value="1"/>
</dbReference>
<sequence>MSPKYIFDVAFVVSLIVGNVKIISMELSTSEEPEIAPTTTRAKSDNPKLKSFMQTYEADDGNSCFLDSIKDEVLWWMNPNGTLKLGSKKFVNKIYLDLSHGNLKEDAALLYEAKLVKKIFQWRVEVFSAAFNNLHMTPYYTLHSMRSSLMLLSLRGNNFSDLIPDAEAFQRFLNENVFETTSTPHRCETSLANNSSDLYDRECFLYFQNNTTPYITKNINYTDYIMLLKERLDSPTKSSQSIAWANFPKMPRLMELDLSNCSIEYVSKEAFQNISNLRRLFMSDNKIMTIKQDMFYHIQGLQYLDMSFTNILTYSYQLQLPTLEMAMSLVYGLKIQQNVFKMLPELIYLDLSHSKMTRNSAVAFAHLGDKLKFLSLCYTNMPMLSSEIFKNTALEGLDLSGNPFVSYNIIDNAFDGIADTLKYLYFENSNLKDLGWSKKLKNLQVLGLAGNNINALTPMMFQSLEALEILDLSSNHVGNWYRSAFHNNTALRVLNLRSNTINILTNEMLKDFERLDYLSLGDNNFVCDCQLRAVVEVAAGNNKDAECSYKLLNYSQESLGQEVVSAVESLHLNRNLWRTRYIPWLRKSYTNIRDYNRANHIIRLHFLSEGYVASVCSSPKLYQIQDVSADLTLKFQLLDYEASEYWCFNETEQLQVDQLQCQSRAMADISEELHRITTTVLAVVGTLVGICILGFIVYLKRWHIHYYYSSLKSAALLSSASKESVDNFSNISHRDPNAVYDIFISYCENDRPWVLNELLPNVEDAADVSICLHERDFQIGVTILDNIISCMDRSHSLMLIISSNFLLSHWCQFEMYLAQHRIFEVSKEHLILVFLEDIPRRRRPKTLQYLMDVKTYIKWPVGKNDPSPSSEDRKLFWKRLRRSLEVIGISSREVNV</sequence>
<dbReference type="InterPro" id="IPR035897">
    <property type="entry name" value="Toll_tir_struct_dom_sf"/>
</dbReference>
<dbReference type="GeneID" id="6506779"/>
<evidence type="ECO:0000256" key="9">
    <source>
        <dbReference type="ARBA" id="ARBA00022989"/>
    </source>
</evidence>
<dbReference type="GO" id="GO:0045087">
    <property type="term" value="P:innate immune response"/>
    <property type="evidence" value="ECO:0007669"/>
    <property type="project" value="UniProtKB-KW"/>
</dbReference>
<name>B3M980_DROAN</name>
<dbReference type="SMART" id="SM00369">
    <property type="entry name" value="LRR_TYP"/>
    <property type="match status" value="6"/>
</dbReference>
<dbReference type="HOGENOM" id="CLU_006000_1_0_1"/>
<keyword evidence="6" id="KW-0732">Signal</keyword>
<dbReference type="SUPFAM" id="SSF52058">
    <property type="entry name" value="L domain-like"/>
    <property type="match status" value="1"/>
</dbReference>
<evidence type="ECO:0000256" key="4">
    <source>
        <dbReference type="ARBA" id="ARBA00022614"/>
    </source>
</evidence>
<accession>B3M980</accession>
<evidence type="ECO:0000256" key="8">
    <source>
        <dbReference type="ARBA" id="ARBA00022859"/>
    </source>
</evidence>
<dbReference type="PANTHER" id="PTHR24365:SF530">
    <property type="entry name" value="MSTPROX-RELATED"/>
    <property type="match status" value="1"/>
</dbReference>
<keyword evidence="3" id="KW-0399">Innate immunity</keyword>
<keyword evidence="16" id="KW-1185">Reference proteome</keyword>
<dbReference type="InParanoid" id="B3M980"/>
<evidence type="ECO:0000256" key="12">
    <source>
        <dbReference type="ARBA" id="ARBA00023180"/>
    </source>
</evidence>
<dbReference type="FunCoup" id="B3M980">
    <property type="interactions" value="5"/>
</dbReference>
<dbReference type="Pfam" id="PF01582">
    <property type="entry name" value="TIR"/>
    <property type="match status" value="1"/>
</dbReference>
<evidence type="ECO:0000256" key="3">
    <source>
        <dbReference type="ARBA" id="ARBA00022588"/>
    </source>
</evidence>
<feature type="domain" description="TIR" evidence="14">
    <location>
        <begin position="738"/>
        <end position="884"/>
    </location>
</feature>
<dbReference type="OrthoDB" id="1081807at2759"/>
<dbReference type="GO" id="GO:0007165">
    <property type="term" value="P:signal transduction"/>
    <property type="evidence" value="ECO:0007669"/>
    <property type="project" value="EnsemblMetazoa"/>
</dbReference>
<keyword evidence="12" id="KW-0325">Glycoprotein</keyword>
<keyword evidence="8" id="KW-0391">Immunity</keyword>
<keyword evidence="10 13" id="KW-0472">Membrane</keyword>
<evidence type="ECO:0000256" key="10">
    <source>
        <dbReference type="ARBA" id="ARBA00023136"/>
    </source>
</evidence>
<proteinExistence type="inferred from homology"/>
<dbReference type="SUPFAM" id="SSF52200">
    <property type="entry name" value="Toll/Interleukin receptor TIR domain"/>
    <property type="match status" value="1"/>
</dbReference>
<feature type="transmembrane region" description="Helical" evidence="13">
    <location>
        <begin position="680"/>
        <end position="699"/>
    </location>
</feature>
<dbReference type="KEGG" id="dan:6506779"/>
<keyword evidence="9 13" id="KW-1133">Transmembrane helix</keyword>
<evidence type="ECO:0000259" key="14">
    <source>
        <dbReference type="PROSITE" id="PS50104"/>
    </source>
</evidence>
<evidence type="ECO:0000256" key="6">
    <source>
        <dbReference type="ARBA" id="ARBA00022729"/>
    </source>
</evidence>
<dbReference type="PhylomeDB" id="B3M980"/>
<dbReference type="GO" id="GO:0038023">
    <property type="term" value="F:signaling receptor activity"/>
    <property type="evidence" value="ECO:0007669"/>
    <property type="project" value="TreeGrafter"/>
</dbReference>
<protein>
    <submittedName>
        <fullName evidence="15">Uncharacterized protein, isoform A</fullName>
    </submittedName>
</protein>
<organism evidence="15 16">
    <name type="scientific">Drosophila ananassae</name>
    <name type="common">Fruit fly</name>
    <dbReference type="NCBI Taxonomy" id="7217"/>
    <lineage>
        <taxon>Eukaryota</taxon>
        <taxon>Metazoa</taxon>
        <taxon>Ecdysozoa</taxon>
        <taxon>Arthropoda</taxon>
        <taxon>Hexapoda</taxon>
        <taxon>Insecta</taxon>
        <taxon>Pterygota</taxon>
        <taxon>Neoptera</taxon>
        <taxon>Endopterygota</taxon>
        <taxon>Diptera</taxon>
        <taxon>Brachycera</taxon>
        <taxon>Muscomorpha</taxon>
        <taxon>Ephydroidea</taxon>
        <taxon>Drosophilidae</taxon>
        <taxon>Drosophila</taxon>
        <taxon>Sophophora</taxon>
    </lineage>
</organism>
<keyword evidence="5 13" id="KW-0812">Transmembrane</keyword>
<reference evidence="15 16" key="1">
    <citation type="journal article" date="2007" name="Nature">
        <title>Evolution of genes and genomes on the Drosophila phylogeny.</title>
        <authorList>
            <consortium name="Drosophila 12 Genomes Consortium"/>
            <person name="Clark A.G."/>
            <person name="Eisen M.B."/>
            <person name="Smith D.R."/>
            <person name="Bergman C.M."/>
            <person name="Oliver B."/>
            <person name="Markow T.A."/>
            <person name="Kaufman T.C."/>
            <person name="Kellis M."/>
            <person name="Gelbart W."/>
            <person name="Iyer V.N."/>
            <person name="Pollard D.A."/>
            <person name="Sackton T.B."/>
            <person name="Larracuente A.M."/>
            <person name="Singh N.D."/>
            <person name="Abad J.P."/>
            <person name="Abt D.N."/>
            <person name="Adryan B."/>
            <person name="Aguade M."/>
            <person name="Akashi H."/>
            <person name="Anderson W.W."/>
            <person name="Aquadro C.F."/>
            <person name="Ardell D.H."/>
            <person name="Arguello R."/>
            <person name="Artieri C.G."/>
            <person name="Barbash D.A."/>
            <person name="Barker D."/>
            <person name="Barsanti P."/>
            <person name="Batterham P."/>
            <person name="Batzoglou S."/>
            <person name="Begun D."/>
            <person name="Bhutkar A."/>
            <person name="Blanco E."/>
            <person name="Bosak S.A."/>
            <person name="Bradley R.K."/>
            <person name="Brand A.D."/>
            <person name="Brent M.R."/>
            <person name="Brooks A.N."/>
            <person name="Brown R.H."/>
            <person name="Butlin R.K."/>
            <person name="Caggese C."/>
            <person name="Calvi B.R."/>
            <person name="Bernardo de Carvalho A."/>
            <person name="Caspi A."/>
            <person name="Castrezana S."/>
            <person name="Celniker S.E."/>
            <person name="Chang J.L."/>
            <person name="Chapple C."/>
            <person name="Chatterji S."/>
            <person name="Chinwalla A."/>
            <person name="Civetta A."/>
            <person name="Clifton S.W."/>
            <person name="Comeron J.M."/>
            <person name="Costello J.C."/>
            <person name="Coyne J.A."/>
            <person name="Daub J."/>
            <person name="David R.G."/>
            <person name="Delcher A.L."/>
            <person name="Delehaunty K."/>
            <person name="Do C.B."/>
            <person name="Ebling H."/>
            <person name="Edwards K."/>
            <person name="Eickbush T."/>
            <person name="Evans J.D."/>
            <person name="Filipski A."/>
            <person name="Findeiss S."/>
            <person name="Freyhult E."/>
            <person name="Fulton L."/>
            <person name="Fulton R."/>
            <person name="Garcia A.C."/>
            <person name="Gardiner A."/>
            <person name="Garfield D.A."/>
            <person name="Garvin B.E."/>
            <person name="Gibson G."/>
            <person name="Gilbert D."/>
            <person name="Gnerre S."/>
            <person name="Godfrey J."/>
            <person name="Good R."/>
            <person name="Gotea V."/>
            <person name="Gravely B."/>
            <person name="Greenberg A.J."/>
            <person name="Griffiths-Jones S."/>
            <person name="Gross S."/>
            <person name="Guigo R."/>
            <person name="Gustafson E.A."/>
            <person name="Haerty W."/>
            <person name="Hahn M.W."/>
            <person name="Halligan D.L."/>
            <person name="Halpern A.L."/>
            <person name="Halter G.M."/>
            <person name="Han M.V."/>
            <person name="Heger A."/>
            <person name="Hillier L."/>
            <person name="Hinrichs A.S."/>
            <person name="Holmes I."/>
            <person name="Hoskins R.A."/>
            <person name="Hubisz M.J."/>
            <person name="Hultmark D."/>
            <person name="Huntley M.A."/>
            <person name="Jaffe D.B."/>
            <person name="Jagadeeshan S."/>
            <person name="Jeck W.R."/>
            <person name="Johnson J."/>
            <person name="Jones C.D."/>
            <person name="Jordan W.C."/>
            <person name="Karpen G.H."/>
            <person name="Kataoka E."/>
            <person name="Keightley P.D."/>
            <person name="Kheradpour P."/>
            <person name="Kirkness E.F."/>
            <person name="Koerich L.B."/>
            <person name="Kristiansen K."/>
            <person name="Kudrna D."/>
            <person name="Kulathinal R.J."/>
            <person name="Kumar S."/>
            <person name="Kwok R."/>
            <person name="Lander E."/>
            <person name="Langley C.H."/>
            <person name="Lapoint R."/>
            <person name="Lazzaro B.P."/>
            <person name="Lee S.J."/>
            <person name="Levesque L."/>
            <person name="Li R."/>
            <person name="Lin C.F."/>
            <person name="Lin M.F."/>
            <person name="Lindblad-Toh K."/>
            <person name="Llopart A."/>
            <person name="Long M."/>
            <person name="Low L."/>
            <person name="Lozovsky E."/>
            <person name="Lu J."/>
            <person name="Luo M."/>
            <person name="Machado C.A."/>
            <person name="Makalowski W."/>
            <person name="Marzo M."/>
            <person name="Matsuda M."/>
            <person name="Matzkin L."/>
            <person name="McAllister B."/>
            <person name="McBride C.S."/>
            <person name="McKernan B."/>
            <person name="McKernan K."/>
            <person name="Mendez-Lago M."/>
            <person name="Minx P."/>
            <person name="Mollenhauer M.U."/>
            <person name="Montooth K."/>
            <person name="Mount S.M."/>
            <person name="Mu X."/>
            <person name="Myers E."/>
            <person name="Negre B."/>
            <person name="Newfeld S."/>
            <person name="Nielsen R."/>
            <person name="Noor M.A."/>
            <person name="O'Grady P."/>
            <person name="Pachter L."/>
            <person name="Papaceit M."/>
            <person name="Parisi M.J."/>
            <person name="Parisi M."/>
            <person name="Parts L."/>
            <person name="Pedersen J.S."/>
            <person name="Pesole G."/>
            <person name="Phillippy A.M."/>
            <person name="Ponting C.P."/>
            <person name="Pop M."/>
            <person name="Porcelli D."/>
            <person name="Powell J.R."/>
            <person name="Prohaska S."/>
            <person name="Pruitt K."/>
            <person name="Puig M."/>
            <person name="Quesneville H."/>
            <person name="Ram K.R."/>
            <person name="Rand D."/>
            <person name="Rasmussen M.D."/>
            <person name="Reed L.K."/>
            <person name="Reenan R."/>
            <person name="Reily A."/>
            <person name="Remington K.A."/>
            <person name="Rieger T.T."/>
            <person name="Ritchie M.G."/>
            <person name="Robin C."/>
            <person name="Rogers Y.H."/>
            <person name="Rohde C."/>
            <person name="Rozas J."/>
            <person name="Rubenfield M.J."/>
            <person name="Ruiz A."/>
            <person name="Russo S."/>
            <person name="Salzberg S.L."/>
            <person name="Sanchez-Gracia A."/>
            <person name="Saranga D.J."/>
            <person name="Sato H."/>
            <person name="Schaeffer S.W."/>
            <person name="Schatz M.C."/>
            <person name="Schlenke T."/>
            <person name="Schwartz R."/>
            <person name="Segarra C."/>
            <person name="Singh R.S."/>
            <person name="Sirot L."/>
            <person name="Sirota M."/>
            <person name="Sisneros N.B."/>
            <person name="Smith C.D."/>
            <person name="Smith T.F."/>
            <person name="Spieth J."/>
            <person name="Stage D.E."/>
            <person name="Stark A."/>
            <person name="Stephan W."/>
            <person name="Strausberg R.L."/>
            <person name="Strempel S."/>
            <person name="Sturgill D."/>
            <person name="Sutton G."/>
            <person name="Sutton G.G."/>
            <person name="Tao W."/>
            <person name="Teichmann S."/>
            <person name="Tobari Y.N."/>
            <person name="Tomimura Y."/>
            <person name="Tsolas J.M."/>
            <person name="Valente V.L."/>
            <person name="Venter E."/>
            <person name="Venter J.C."/>
            <person name="Vicario S."/>
            <person name="Vieira F.G."/>
            <person name="Vilella A.J."/>
            <person name="Villasante A."/>
            <person name="Walenz B."/>
            <person name="Wang J."/>
            <person name="Wasserman M."/>
            <person name="Watts T."/>
            <person name="Wilson D."/>
            <person name="Wilson R.K."/>
            <person name="Wing R.A."/>
            <person name="Wolfner M.F."/>
            <person name="Wong A."/>
            <person name="Wong G.K."/>
            <person name="Wu C.I."/>
            <person name="Wu G."/>
            <person name="Yamamoto D."/>
            <person name="Yang H.P."/>
            <person name="Yang S.P."/>
            <person name="Yorke J.A."/>
            <person name="Yoshida K."/>
            <person name="Zdobnov E."/>
            <person name="Zhang P."/>
            <person name="Zhang Y."/>
            <person name="Zimin A.V."/>
            <person name="Baldwin J."/>
            <person name="Abdouelleil A."/>
            <person name="Abdulkadir J."/>
            <person name="Abebe A."/>
            <person name="Abera B."/>
            <person name="Abreu J."/>
            <person name="Acer S.C."/>
            <person name="Aftuck L."/>
            <person name="Alexander A."/>
            <person name="An P."/>
            <person name="Anderson E."/>
            <person name="Anderson S."/>
            <person name="Arachi H."/>
            <person name="Azer M."/>
            <person name="Bachantsang P."/>
            <person name="Barry A."/>
            <person name="Bayul T."/>
            <person name="Berlin A."/>
            <person name="Bessette D."/>
            <person name="Bloom T."/>
            <person name="Blye J."/>
            <person name="Boguslavskiy L."/>
            <person name="Bonnet C."/>
            <person name="Boukhgalter B."/>
            <person name="Bourzgui I."/>
            <person name="Brown A."/>
            <person name="Cahill P."/>
            <person name="Channer S."/>
            <person name="Cheshatsang Y."/>
            <person name="Chuda L."/>
            <person name="Citroen M."/>
            <person name="Collymore A."/>
            <person name="Cooke P."/>
            <person name="Costello M."/>
            <person name="D'Aco K."/>
            <person name="Daza R."/>
            <person name="De Haan G."/>
            <person name="DeGray S."/>
            <person name="DeMaso C."/>
            <person name="Dhargay N."/>
            <person name="Dooley K."/>
            <person name="Dooley E."/>
            <person name="Doricent M."/>
            <person name="Dorje P."/>
            <person name="Dorjee K."/>
            <person name="Dupes A."/>
            <person name="Elong R."/>
            <person name="Falk J."/>
            <person name="Farina A."/>
            <person name="Faro S."/>
            <person name="Ferguson D."/>
            <person name="Fisher S."/>
            <person name="Foley C.D."/>
            <person name="Franke A."/>
            <person name="Friedrich D."/>
            <person name="Gadbois L."/>
            <person name="Gearin G."/>
            <person name="Gearin C.R."/>
            <person name="Giannoukos G."/>
            <person name="Goode T."/>
            <person name="Graham J."/>
            <person name="Grandbois E."/>
            <person name="Grewal S."/>
            <person name="Gyaltsen K."/>
            <person name="Hafez N."/>
            <person name="Hagos B."/>
            <person name="Hall J."/>
            <person name="Henson C."/>
            <person name="Hollinger A."/>
            <person name="Honan T."/>
            <person name="Huard M.D."/>
            <person name="Hughes L."/>
            <person name="Hurhula B."/>
            <person name="Husby M.E."/>
            <person name="Kamat A."/>
            <person name="Kanga B."/>
            <person name="Kashin S."/>
            <person name="Khazanovich D."/>
            <person name="Kisner P."/>
            <person name="Lance K."/>
            <person name="Lara M."/>
            <person name="Lee W."/>
            <person name="Lennon N."/>
            <person name="Letendre F."/>
            <person name="LeVine R."/>
            <person name="Lipovsky A."/>
            <person name="Liu X."/>
            <person name="Liu J."/>
            <person name="Liu S."/>
            <person name="Lokyitsang T."/>
            <person name="Lokyitsang Y."/>
            <person name="Lubonja R."/>
            <person name="Lui A."/>
            <person name="MacDonald P."/>
            <person name="Magnisalis V."/>
            <person name="Maru K."/>
            <person name="Matthews C."/>
            <person name="McCusker W."/>
            <person name="McDonough S."/>
            <person name="Mehta T."/>
            <person name="Meldrim J."/>
            <person name="Meneus L."/>
            <person name="Mihai O."/>
            <person name="Mihalev A."/>
            <person name="Mihova T."/>
            <person name="Mittelman R."/>
            <person name="Mlenga V."/>
            <person name="Montmayeur A."/>
            <person name="Mulrain L."/>
            <person name="Navidi A."/>
            <person name="Naylor J."/>
            <person name="Negash T."/>
            <person name="Nguyen T."/>
            <person name="Nguyen N."/>
            <person name="Nicol R."/>
            <person name="Norbu C."/>
            <person name="Norbu N."/>
            <person name="Novod N."/>
            <person name="O'Neill B."/>
            <person name="Osman S."/>
            <person name="Markiewicz E."/>
            <person name="Oyono O.L."/>
            <person name="Patti C."/>
            <person name="Phunkhang P."/>
            <person name="Pierre F."/>
            <person name="Priest M."/>
            <person name="Raghuraman S."/>
            <person name="Rege F."/>
            <person name="Reyes R."/>
            <person name="Rise C."/>
            <person name="Rogov P."/>
            <person name="Ross K."/>
            <person name="Ryan E."/>
            <person name="Settipalli S."/>
            <person name="Shea T."/>
            <person name="Sherpa N."/>
            <person name="Shi L."/>
            <person name="Shih D."/>
            <person name="Sparrow T."/>
            <person name="Spaulding J."/>
            <person name="Stalker J."/>
            <person name="Stange-Thomann N."/>
            <person name="Stavropoulos S."/>
            <person name="Stone C."/>
            <person name="Strader C."/>
            <person name="Tesfaye S."/>
            <person name="Thomson T."/>
            <person name="Thoulutsang Y."/>
            <person name="Thoulutsang D."/>
            <person name="Topham K."/>
            <person name="Topping I."/>
            <person name="Tsamla T."/>
            <person name="Vassiliev H."/>
            <person name="Vo A."/>
            <person name="Wangchuk T."/>
            <person name="Wangdi T."/>
            <person name="Weiand M."/>
            <person name="Wilkinson J."/>
            <person name="Wilson A."/>
            <person name="Yadav S."/>
            <person name="Young G."/>
            <person name="Yu Q."/>
            <person name="Zembek L."/>
            <person name="Zhong D."/>
            <person name="Zimmer A."/>
            <person name="Zwirko Z."/>
            <person name="Jaffe D.B."/>
            <person name="Alvarez P."/>
            <person name="Brockman W."/>
            <person name="Butler J."/>
            <person name="Chin C."/>
            <person name="Gnerre S."/>
            <person name="Grabherr M."/>
            <person name="Kleber M."/>
            <person name="Mauceli E."/>
            <person name="MacCallum I."/>
        </authorList>
    </citation>
    <scope>NUCLEOTIDE SEQUENCE [LARGE SCALE GENOMIC DNA]</scope>
    <source>
        <strain evidence="16">Tucson 14024-0371.13</strain>
    </source>
</reference>
<evidence type="ECO:0000256" key="11">
    <source>
        <dbReference type="ARBA" id="ARBA00023170"/>
    </source>
</evidence>
<dbReference type="GO" id="GO:0005886">
    <property type="term" value="C:plasma membrane"/>
    <property type="evidence" value="ECO:0007669"/>
    <property type="project" value="TreeGrafter"/>
</dbReference>
<evidence type="ECO:0000313" key="15">
    <source>
        <dbReference type="EMBL" id="EDV40064.1"/>
    </source>
</evidence>
<evidence type="ECO:0000256" key="1">
    <source>
        <dbReference type="ARBA" id="ARBA00004479"/>
    </source>
</evidence>
<evidence type="ECO:0000256" key="2">
    <source>
        <dbReference type="ARBA" id="ARBA00009634"/>
    </source>
</evidence>
<comment type="similarity">
    <text evidence="2">Belongs to the Toll-like receptor family.</text>
</comment>
<dbReference type="InterPro" id="IPR001611">
    <property type="entry name" value="Leu-rich_rpt"/>
</dbReference>
<comment type="subcellular location">
    <subcellularLocation>
        <location evidence="1">Membrane</location>
        <topology evidence="1">Single-pass type I membrane protein</topology>
    </subcellularLocation>
</comment>
<dbReference type="STRING" id="7217.B3M980"/>
<gene>
    <name evidence="15" type="primary">Dana\GF24145</name>
    <name evidence="15" type="synonym">dana_GLEANR_8892</name>
    <name evidence="15" type="ORF">GF24145</name>
</gene>
<evidence type="ECO:0000256" key="7">
    <source>
        <dbReference type="ARBA" id="ARBA00022737"/>
    </source>
</evidence>
<dbReference type="Proteomes" id="UP000007801">
    <property type="component" value="Unassembled WGS sequence"/>
</dbReference>
<dbReference type="InterPro" id="IPR032675">
    <property type="entry name" value="LRR_dom_sf"/>
</dbReference>
<evidence type="ECO:0000256" key="13">
    <source>
        <dbReference type="SAM" id="Phobius"/>
    </source>
</evidence>
<keyword evidence="11" id="KW-0675">Receptor</keyword>
<dbReference type="AlphaFoldDB" id="B3M980"/>
<keyword evidence="7" id="KW-0677">Repeat</keyword>
<evidence type="ECO:0000256" key="5">
    <source>
        <dbReference type="ARBA" id="ARBA00022692"/>
    </source>
</evidence>
<dbReference type="InterPro" id="IPR000157">
    <property type="entry name" value="TIR_dom"/>
</dbReference>
<dbReference type="InterPro" id="IPR003591">
    <property type="entry name" value="Leu-rich_rpt_typical-subtyp"/>
</dbReference>
<dbReference type="PROSITE" id="PS50104">
    <property type="entry name" value="TIR"/>
    <property type="match status" value="1"/>
</dbReference>
<dbReference type="Gene3D" id="3.80.10.10">
    <property type="entry name" value="Ribonuclease Inhibitor"/>
    <property type="match status" value="3"/>
</dbReference>
<dbReference type="eggNOG" id="KOG0619">
    <property type="taxonomic scope" value="Eukaryota"/>
</dbReference>